<reference evidence="1 2" key="1">
    <citation type="submission" date="2014-06" db="EMBL/GenBank/DDBJ databases">
        <authorList>
            <person name="Delgado B.M."/>
            <person name="Feathers C.T."/>
            <person name="Feeney M.S."/>
            <person name="Feuer K.L."/>
            <person name="Florin D.T."/>
            <person name="Gordon M.B."/>
            <person name="Gorman S.E."/>
            <person name="Grajales M."/>
            <person name="Heckman E.L."/>
            <person name="Juarez M.C."/>
            <person name="Kenna M.A."/>
            <person name="Mageeney C.M."/>
            <person name="Marzillier J.Y."/>
            <person name="Miller B.D."/>
            <person name="Schlegel J.L."/>
            <person name="So C.Y."/>
            <person name="Sternberg R.A."/>
            <person name="Ware V.C."/>
            <person name="Anders K.R."/>
            <person name="Braun M.A."/>
            <person name="Delesalle V.A."/>
            <person name="Hughes L.E."/>
            <person name="Bradley K.W."/>
            <person name="Barker L.P."/>
            <person name="Asai D.J."/>
            <person name="Bowman C.A."/>
            <person name="Russell D.A."/>
            <person name="Pope W.H."/>
            <person name="Jacobs-Sera D."/>
            <person name="Hendrix R.W."/>
            <person name="Hatfull G.F."/>
        </authorList>
    </citation>
    <scope>NUCLEOTIDE SEQUENCE [LARGE SCALE GENOMIC DNA]</scope>
</reference>
<accession>A0A076YJS1</accession>
<dbReference type="GeneID" id="26635366"/>
<dbReference type="KEGG" id="vg:26635366"/>
<dbReference type="OrthoDB" id="14560at10239"/>
<dbReference type="RefSeq" id="YP_009208961.1">
    <property type="nucleotide sequence ID" value="NC_028912.1"/>
</dbReference>
<dbReference type="Proteomes" id="UP000204370">
    <property type="component" value="Segment"/>
</dbReference>
<evidence type="ECO:0000313" key="2">
    <source>
        <dbReference type="Proteomes" id="UP000204370"/>
    </source>
</evidence>
<gene>
    <name evidence="1" type="ORF">PBI_SWIRLEY_76</name>
</gene>
<name>A0A076YJS1_9CAUD</name>
<dbReference type="EMBL" id="KM101118">
    <property type="protein sequence ID" value="AIK68941.1"/>
    <property type="molecule type" value="Genomic_DNA"/>
</dbReference>
<organism evidence="1 2">
    <name type="scientific">Mycobacterium phage Swirley</name>
    <dbReference type="NCBI Taxonomy" id="1527534"/>
    <lineage>
        <taxon>Viruses</taxon>
        <taxon>Duplodnaviria</taxon>
        <taxon>Heunggongvirae</taxon>
        <taxon>Uroviricota</taxon>
        <taxon>Caudoviricetes</taxon>
        <taxon>Benedictvirus</taxon>
        <taxon>Benedictvirus swirley</taxon>
    </lineage>
</organism>
<evidence type="ECO:0000313" key="1">
    <source>
        <dbReference type="EMBL" id="AIK68941.1"/>
    </source>
</evidence>
<proteinExistence type="predicted"/>
<sequence>MTDTHHNTPFIIRDGSSTYTVEELDMRFLEDVAELSNLVTDAELRDRATDLINSANRAYDDPDLDQEDLLETLEWHVHQAEYLLVDMGFWVEWNDGYVIYREN</sequence>
<protein>
    <submittedName>
        <fullName evidence="1">Uncharacterized protein</fullName>
    </submittedName>
</protein>
<keyword evidence="2" id="KW-1185">Reference proteome</keyword>